<reference evidence="7" key="1">
    <citation type="submission" date="2023-06" db="EMBL/GenBank/DDBJ databases">
        <title>Genome-scale phylogeny and comparative genomics of the fungal order Sordariales.</title>
        <authorList>
            <consortium name="Lawrence Berkeley National Laboratory"/>
            <person name="Hensen N."/>
            <person name="Bonometti L."/>
            <person name="Westerberg I."/>
            <person name="Brannstrom I.O."/>
            <person name="Guillou S."/>
            <person name="Cros-Aarteil S."/>
            <person name="Calhoun S."/>
            <person name="Haridas S."/>
            <person name="Kuo A."/>
            <person name="Mondo S."/>
            <person name="Pangilinan J."/>
            <person name="Riley R."/>
            <person name="Labutti K."/>
            <person name="Andreopoulos B."/>
            <person name="Lipzen A."/>
            <person name="Chen C."/>
            <person name="Yanf M."/>
            <person name="Daum C."/>
            <person name="Ng V."/>
            <person name="Clum A."/>
            <person name="Steindorff A."/>
            <person name="Ohm R."/>
            <person name="Martin F."/>
            <person name="Silar P."/>
            <person name="Natvig D."/>
            <person name="Lalanne C."/>
            <person name="Gautier V."/>
            <person name="Ament-Velasquez S.L."/>
            <person name="Kruys A."/>
            <person name="Hutchinson M.I."/>
            <person name="Powell A.J."/>
            <person name="Barry K."/>
            <person name="Miller A.N."/>
            <person name="Grigoriev I.V."/>
            <person name="Debuchy R."/>
            <person name="Gladieux P."/>
            <person name="Thoren M.H."/>
            <person name="Johannesson H."/>
        </authorList>
    </citation>
    <scope>NUCLEOTIDE SEQUENCE</scope>
    <source>
        <strain evidence="7">PSN4</strain>
    </source>
</reference>
<dbReference type="Pfam" id="PF00195">
    <property type="entry name" value="Chal_sti_synt_N"/>
    <property type="match status" value="1"/>
</dbReference>
<dbReference type="EMBL" id="MU839832">
    <property type="protein sequence ID" value="KAK1756574.1"/>
    <property type="molecule type" value="Genomic_DNA"/>
</dbReference>
<dbReference type="InterPro" id="IPR012328">
    <property type="entry name" value="Chalcone/stilbene_synt_C"/>
</dbReference>
<evidence type="ECO:0000259" key="6">
    <source>
        <dbReference type="Pfam" id="PF02797"/>
    </source>
</evidence>
<gene>
    <name evidence="7" type="ORF">QBC47DRAFT_445243</name>
</gene>
<sequence length="489" mass="51324">MNRFFSDRRERAASGTTTTTTASSVFGAAHKRLSNGLSIAMGLGGSPTSPSPSPKTQVKQHDSPTGVLSLSTASPVKASRYHTQPVQTRPQAIIESIATGVPEHSRTQTDVAAQVAELFGPDSPHAQRIPRLYAKTRIDKRHRAVDPLDAATFDRAMPIRQRMDLFLEHAAPLAIDVASRAVEDAHVNAANDIGLLVMVTSTGFIAPGVDVALMKALGLDPSVARVVVNFMGCAAAMNGIRTAADYVLARYGQQQQTHKKTKALVVCVELSSVNGVFKETLNDVIISSLFGDGCAALVIGARGEGDGLAPGEIALRGSFSRLVGDTEDGITLGVNADGITCELSPRLPEYIRSAVGPAVEGVLGEYSLVKDDVHLWAIHPGGPKIIEESLASLGLKDEVAALSWDMLARYGNMLSVSLPFVLQRMAAEAKALRPVSTGVAFSFGPGITVEGVVFDIAGASPSGSEHRLAFDAGMLADFSALGVSGLHLG</sequence>
<dbReference type="PANTHER" id="PTHR11877:SF46">
    <property type="entry name" value="TYPE III POLYKETIDE SYNTHASE A"/>
    <property type="match status" value="1"/>
</dbReference>
<dbReference type="AlphaFoldDB" id="A0AAJ0BG24"/>
<keyword evidence="8" id="KW-1185">Reference proteome</keyword>
<evidence type="ECO:0000313" key="8">
    <source>
        <dbReference type="Proteomes" id="UP001239445"/>
    </source>
</evidence>
<evidence type="ECO:0000256" key="2">
    <source>
        <dbReference type="ARBA" id="ARBA00022679"/>
    </source>
</evidence>
<dbReference type="GO" id="GO:0016747">
    <property type="term" value="F:acyltransferase activity, transferring groups other than amino-acyl groups"/>
    <property type="evidence" value="ECO:0007669"/>
    <property type="project" value="InterPro"/>
</dbReference>
<comment type="similarity">
    <text evidence="1 3">Belongs to the thiolase-like superfamily. Chalcone/stilbene synthases family.</text>
</comment>
<feature type="region of interest" description="Disordered" evidence="4">
    <location>
        <begin position="1"/>
        <end position="89"/>
    </location>
</feature>
<dbReference type="Proteomes" id="UP001239445">
    <property type="component" value="Unassembled WGS sequence"/>
</dbReference>
<accession>A0AAJ0BG24</accession>
<dbReference type="CDD" id="cd00831">
    <property type="entry name" value="CHS_like"/>
    <property type="match status" value="1"/>
</dbReference>
<evidence type="ECO:0000313" key="7">
    <source>
        <dbReference type="EMBL" id="KAK1756574.1"/>
    </source>
</evidence>
<feature type="compositionally biased region" description="Basic and acidic residues" evidence="4">
    <location>
        <begin position="1"/>
        <end position="12"/>
    </location>
</feature>
<feature type="domain" description="Chalcone/stilbene synthase C-terminal" evidence="6">
    <location>
        <begin position="319"/>
        <end position="454"/>
    </location>
</feature>
<comment type="caution">
    <text evidence="7">The sequence shown here is derived from an EMBL/GenBank/DDBJ whole genome shotgun (WGS) entry which is preliminary data.</text>
</comment>
<dbReference type="GO" id="GO:0030639">
    <property type="term" value="P:polyketide biosynthetic process"/>
    <property type="evidence" value="ECO:0007669"/>
    <property type="project" value="TreeGrafter"/>
</dbReference>
<dbReference type="SUPFAM" id="SSF53901">
    <property type="entry name" value="Thiolase-like"/>
    <property type="match status" value="1"/>
</dbReference>
<dbReference type="InterPro" id="IPR011141">
    <property type="entry name" value="Polyketide_synthase_type-III"/>
</dbReference>
<keyword evidence="3" id="KW-0012">Acyltransferase</keyword>
<evidence type="ECO:0000256" key="3">
    <source>
        <dbReference type="RuleBase" id="RU003633"/>
    </source>
</evidence>
<dbReference type="InterPro" id="IPR001099">
    <property type="entry name" value="Chalcone/stilbene_synt_N"/>
</dbReference>
<keyword evidence="2 3" id="KW-0808">Transferase</keyword>
<name>A0AAJ0BG24_9PEZI</name>
<protein>
    <submittedName>
        <fullName evidence="7">Alpha-pyrone synthesis polyketide synthase-like Pks18</fullName>
    </submittedName>
</protein>
<feature type="compositionally biased region" description="Low complexity" evidence="4">
    <location>
        <begin position="13"/>
        <end position="24"/>
    </location>
</feature>
<dbReference type="Gene3D" id="3.40.47.10">
    <property type="match status" value="2"/>
</dbReference>
<evidence type="ECO:0000259" key="5">
    <source>
        <dbReference type="Pfam" id="PF00195"/>
    </source>
</evidence>
<proteinExistence type="inferred from homology"/>
<feature type="domain" description="Chalcone/stilbene synthase N-terminal" evidence="5">
    <location>
        <begin position="86"/>
        <end position="301"/>
    </location>
</feature>
<organism evidence="7 8">
    <name type="scientific">Echria macrotheca</name>
    <dbReference type="NCBI Taxonomy" id="438768"/>
    <lineage>
        <taxon>Eukaryota</taxon>
        <taxon>Fungi</taxon>
        <taxon>Dikarya</taxon>
        <taxon>Ascomycota</taxon>
        <taxon>Pezizomycotina</taxon>
        <taxon>Sordariomycetes</taxon>
        <taxon>Sordariomycetidae</taxon>
        <taxon>Sordariales</taxon>
        <taxon>Schizotheciaceae</taxon>
        <taxon>Echria</taxon>
    </lineage>
</organism>
<evidence type="ECO:0000256" key="4">
    <source>
        <dbReference type="SAM" id="MobiDB-lite"/>
    </source>
</evidence>
<evidence type="ECO:0000256" key="1">
    <source>
        <dbReference type="ARBA" id="ARBA00005531"/>
    </source>
</evidence>
<dbReference type="PANTHER" id="PTHR11877">
    <property type="entry name" value="HYDROXYMETHYLGLUTARYL-COA SYNTHASE"/>
    <property type="match status" value="1"/>
</dbReference>
<dbReference type="InterPro" id="IPR016039">
    <property type="entry name" value="Thiolase-like"/>
</dbReference>
<dbReference type="Pfam" id="PF02797">
    <property type="entry name" value="Chal_sti_synt_C"/>
    <property type="match status" value="1"/>
</dbReference>